<dbReference type="Proteomes" id="UP000694388">
    <property type="component" value="Unplaced"/>
</dbReference>
<dbReference type="SUPFAM" id="SSF53098">
    <property type="entry name" value="Ribonuclease H-like"/>
    <property type="match status" value="1"/>
</dbReference>
<reference evidence="1" key="2">
    <citation type="submission" date="2025-09" db="UniProtKB">
        <authorList>
            <consortium name="Ensembl"/>
        </authorList>
    </citation>
    <scope>IDENTIFICATION</scope>
</reference>
<name>A0A8C4QEF0_EPTBU</name>
<proteinExistence type="predicted"/>
<keyword evidence="2" id="KW-1185">Reference proteome</keyword>
<protein>
    <recommendedName>
        <fullName evidence="3">DUF4371 domain-containing protein</fullName>
    </recommendedName>
</protein>
<dbReference type="PANTHER" id="PTHR45913">
    <property type="entry name" value="EPM2A-INTERACTING PROTEIN 1"/>
    <property type="match status" value="1"/>
</dbReference>
<dbReference type="Ensembl" id="ENSEBUT00000014086.1">
    <property type="protein sequence ID" value="ENSEBUP00000013511.1"/>
    <property type="gene ID" value="ENSEBUG00000008528.1"/>
</dbReference>
<organism evidence="1 2">
    <name type="scientific">Eptatretus burgeri</name>
    <name type="common">Inshore hagfish</name>
    <dbReference type="NCBI Taxonomy" id="7764"/>
    <lineage>
        <taxon>Eukaryota</taxon>
        <taxon>Metazoa</taxon>
        <taxon>Chordata</taxon>
        <taxon>Craniata</taxon>
        <taxon>Vertebrata</taxon>
        <taxon>Cyclostomata</taxon>
        <taxon>Myxini</taxon>
        <taxon>Myxiniformes</taxon>
        <taxon>Myxinidae</taxon>
        <taxon>Eptatretinae</taxon>
        <taxon>Eptatretus</taxon>
    </lineage>
</organism>
<sequence>VLSTSGGKKKKKNSDRQNPQFALLCHGFNTYTKQMAKRSYKQAFLDVGFTSIVICCPTNPLLATTQATLASYLIAQRIARKMKPHTIGEQLVKLAAMDMARLVCSDDAAKKMQSILLSDNTIHSRIVYLSRDIKDQVVAHMKKAGKWSYQLDESTDVKIDVQLMSLGRYEDEMDLEEEFLFCTPMKTTTTGANIFNVVDNFQQQEGLSWENCVSLCTDGTPAMLGVRQGFTARVKQVNPNVRIFHCLLHRKNPAVQHLSLDLSAVMQEVVAIVNFVKASAVNSRLFEKMCVDFRSEFQHLLFYSSVRWLSRSKVLLRVLELGTELQIFLNEKNHRHVIRFHEKPWMLKVCDLNDVFASVNELNTSMQGRDQNIIMLSDKLSQHRDEFHLQLYAKASLGEFWTAVKKEKPIIASEVMNVLLPFATTYLCEQGFSALTVIKTKACNRLDPGQDMRIALSKMELRIEDIMQTKQQLHLTH</sequence>
<reference evidence="1" key="1">
    <citation type="submission" date="2025-08" db="UniProtKB">
        <authorList>
            <consortium name="Ensembl"/>
        </authorList>
    </citation>
    <scope>IDENTIFICATION</scope>
</reference>
<evidence type="ECO:0008006" key="3">
    <source>
        <dbReference type="Google" id="ProtNLM"/>
    </source>
</evidence>
<evidence type="ECO:0000313" key="1">
    <source>
        <dbReference type="Ensembl" id="ENSEBUP00000013511.1"/>
    </source>
</evidence>
<accession>A0A8C4QEF0</accession>
<dbReference type="InterPro" id="IPR012337">
    <property type="entry name" value="RNaseH-like_sf"/>
</dbReference>
<dbReference type="GeneTree" id="ENSGT00940000160436"/>
<dbReference type="AlphaFoldDB" id="A0A8C4QEF0"/>
<dbReference type="PANTHER" id="PTHR45913:SF19">
    <property type="entry name" value="LOW QUALITY PROTEIN: ZINC FINGER BED DOMAIN-CONTAINING PROTEIN 5-LIKE"/>
    <property type="match status" value="1"/>
</dbReference>
<dbReference type="OMA" id="AGKWSYQ"/>
<evidence type="ECO:0000313" key="2">
    <source>
        <dbReference type="Proteomes" id="UP000694388"/>
    </source>
</evidence>